<protein>
    <submittedName>
        <fullName evidence="1">Uncharacterized protein</fullName>
    </submittedName>
</protein>
<geneLocation type="plasmid" evidence="1 2">
    <name>pSA2</name>
</geneLocation>
<name>A0A1D8AFA8_9SPHN</name>
<dbReference type="Proteomes" id="UP000094626">
    <property type="component" value="Plasmid pSA2"/>
</dbReference>
<dbReference type="RefSeq" id="WP_069710096.1">
    <property type="nucleotide sequence ID" value="NZ_CP017077.1"/>
</dbReference>
<dbReference type="AlphaFoldDB" id="A0A1D8AFA8"/>
<dbReference type="EMBL" id="CP017077">
    <property type="protein sequence ID" value="AOR80804.1"/>
    <property type="molecule type" value="Genomic_DNA"/>
</dbReference>
<evidence type="ECO:0000313" key="2">
    <source>
        <dbReference type="Proteomes" id="UP000094626"/>
    </source>
</evidence>
<reference evidence="2" key="1">
    <citation type="journal article" date="2017" name="J. Biotechnol.">
        <title>Complete genome sequence of Novosphingobium resinovorum SA1, a versatile xenobiotic-degrading bacterium capable of utilizing sulfanilic acid.</title>
        <authorList>
            <person name="Hegedus B."/>
            <person name="Kos P.B."/>
            <person name="Balint B."/>
            <person name="Maroti G."/>
            <person name="Gan H.M."/>
            <person name="Perei K."/>
            <person name="Rakhely G."/>
        </authorList>
    </citation>
    <scope>NUCLEOTIDE SEQUENCE [LARGE SCALE GENOMIC DNA]</scope>
    <source>
        <strain evidence="2">SA1</strain>
    </source>
</reference>
<dbReference type="KEGG" id="nre:BES08_28805"/>
<sequence length="141" mass="15954">MAIFGWFRKARPKVETPEMDLEQTLRSLVMAGLSKSDGLSPRYRPDIRSEEDFEARSADLPLVVVWGEHETSEGLAFSMSINAHLVETMLLEFVSSDDHWFRPVRNRVIEDLKSTSMAAMMNTIEATNAPPSAICQSLDMY</sequence>
<organism evidence="1 2">
    <name type="scientific">Novosphingobium resinovorum</name>
    <dbReference type="NCBI Taxonomy" id="158500"/>
    <lineage>
        <taxon>Bacteria</taxon>
        <taxon>Pseudomonadati</taxon>
        <taxon>Pseudomonadota</taxon>
        <taxon>Alphaproteobacteria</taxon>
        <taxon>Sphingomonadales</taxon>
        <taxon>Sphingomonadaceae</taxon>
        <taxon>Novosphingobium</taxon>
    </lineage>
</organism>
<evidence type="ECO:0000313" key="1">
    <source>
        <dbReference type="EMBL" id="AOR80804.1"/>
    </source>
</evidence>
<gene>
    <name evidence="1" type="ORF">BES08_28805</name>
</gene>
<keyword evidence="2" id="KW-1185">Reference proteome</keyword>
<keyword evidence="1" id="KW-0614">Plasmid</keyword>
<proteinExistence type="predicted"/>
<dbReference type="OrthoDB" id="9989537at2"/>
<accession>A0A1D8AFA8</accession>